<dbReference type="eggNOG" id="COG1714">
    <property type="taxonomic scope" value="Bacteria"/>
</dbReference>
<dbReference type="AlphaFoldDB" id="S5LYP8"/>
<evidence type="ECO:0000256" key="2">
    <source>
        <dbReference type="ARBA" id="ARBA00022692"/>
    </source>
</evidence>
<sequence length="236" mass="27640">MVQKNLKLKKQKNSSYNLVKPHLGRIFFARLFDLILCSIPNFILLFFYKISDWQSALINISVSQIFIFLYFVIIPFLLKGNTIGKKLFHLKLVNIQNQKIKISNIFLRELYFLYIPLLFQLVCQIISIIIFANFSPGNNNQNENGWTIANIIQNIGYTFCGIWFLYIPLTIYLQKDKLSSIDLKLKLRVFFLEKILVKNQKVDIEGKKVNHIHLENDLPGNVNIKEIEKLIGENNE</sequence>
<proteinExistence type="predicted"/>
<evidence type="ECO:0000259" key="6">
    <source>
        <dbReference type="Pfam" id="PF06271"/>
    </source>
</evidence>
<dbReference type="GO" id="GO:0016020">
    <property type="term" value="C:membrane"/>
    <property type="evidence" value="ECO:0007669"/>
    <property type="project" value="UniProtKB-SubCell"/>
</dbReference>
<reference evidence="7 8" key="1">
    <citation type="journal article" date="2013" name="Genome Biol. Evol.">
        <title>Comparison of metabolic capacities and inference of gene content evolution in mosquito-associated Spiroplasma diminutum and S. taiwanense.</title>
        <authorList>
            <person name="Lo W.S."/>
            <person name="Ku C."/>
            <person name="Chen L.L."/>
            <person name="Chang T.H."/>
            <person name="Kuo C.H."/>
        </authorList>
    </citation>
    <scope>NUCLEOTIDE SEQUENCE [LARGE SCALE GENOMIC DNA]</scope>
    <source>
        <strain evidence="7">CT-1</strain>
    </source>
</reference>
<evidence type="ECO:0000313" key="7">
    <source>
        <dbReference type="EMBL" id="AGR40792.1"/>
    </source>
</evidence>
<dbReference type="PATRIC" id="fig|1276220.3.peg.103"/>
<protein>
    <recommendedName>
        <fullName evidence="6">RDD domain-containing protein</fullName>
    </recommendedName>
</protein>
<keyword evidence="2 5" id="KW-0812">Transmembrane</keyword>
<accession>S5LYP8</accession>
<dbReference type="InterPro" id="IPR010432">
    <property type="entry name" value="RDD"/>
</dbReference>
<name>S5LYP8_9MOLU</name>
<dbReference type="KEGG" id="stai:STAIW_v1c01020"/>
<dbReference type="OrthoDB" id="392036at2"/>
<dbReference type="Pfam" id="PF06271">
    <property type="entry name" value="RDD"/>
    <property type="match status" value="1"/>
</dbReference>
<keyword evidence="8" id="KW-1185">Reference proteome</keyword>
<feature type="transmembrane region" description="Helical" evidence="5">
    <location>
        <begin position="27"/>
        <end position="50"/>
    </location>
</feature>
<feature type="transmembrane region" description="Helical" evidence="5">
    <location>
        <begin position="154"/>
        <end position="173"/>
    </location>
</feature>
<organism evidence="7 8">
    <name type="scientific">Spiroplasma taiwanense CT-1</name>
    <dbReference type="NCBI Taxonomy" id="1276220"/>
    <lineage>
        <taxon>Bacteria</taxon>
        <taxon>Bacillati</taxon>
        <taxon>Mycoplasmatota</taxon>
        <taxon>Mollicutes</taxon>
        <taxon>Entomoplasmatales</taxon>
        <taxon>Spiroplasmataceae</taxon>
        <taxon>Spiroplasma</taxon>
    </lineage>
</organism>
<evidence type="ECO:0000256" key="5">
    <source>
        <dbReference type="SAM" id="Phobius"/>
    </source>
</evidence>
<feature type="transmembrane region" description="Helical" evidence="5">
    <location>
        <begin position="56"/>
        <end position="78"/>
    </location>
</feature>
<gene>
    <name evidence="7" type="ORF">STAIW_v1c01020</name>
</gene>
<keyword evidence="3 5" id="KW-1133">Transmembrane helix</keyword>
<evidence type="ECO:0000313" key="8">
    <source>
        <dbReference type="Proteomes" id="UP000014984"/>
    </source>
</evidence>
<feature type="transmembrane region" description="Helical" evidence="5">
    <location>
        <begin position="111"/>
        <end position="134"/>
    </location>
</feature>
<evidence type="ECO:0000256" key="3">
    <source>
        <dbReference type="ARBA" id="ARBA00022989"/>
    </source>
</evidence>
<dbReference type="STRING" id="1276220.STAIW_v1c01020"/>
<comment type="subcellular location">
    <subcellularLocation>
        <location evidence="1">Membrane</location>
        <topology evidence="1">Multi-pass membrane protein</topology>
    </subcellularLocation>
</comment>
<feature type="domain" description="RDD" evidence="6">
    <location>
        <begin position="23"/>
        <end position="132"/>
    </location>
</feature>
<evidence type="ECO:0000256" key="1">
    <source>
        <dbReference type="ARBA" id="ARBA00004141"/>
    </source>
</evidence>
<dbReference type="Proteomes" id="UP000014984">
    <property type="component" value="Chromosome"/>
</dbReference>
<keyword evidence="4 5" id="KW-0472">Membrane</keyword>
<evidence type="ECO:0000256" key="4">
    <source>
        <dbReference type="ARBA" id="ARBA00023136"/>
    </source>
</evidence>
<dbReference type="RefSeq" id="WP_020833931.1">
    <property type="nucleotide sequence ID" value="NC_021846.1"/>
</dbReference>
<dbReference type="EMBL" id="CP005074">
    <property type="protein sequence ID" value="AGR40792.1"/>
    <property type="molecule type" value="Genomic_DNA"/>
</dbReference>
<dbReference type="HOGENOM" id="CLU_087255_0_0_14"/>